<comment type="caution">
    <text evidence="1">The sequence shown here is derived from an EMBL/GenBank/DDBJ whole genome shotgun (WGS) entry which is preliminary data.</text>
</comment>
<gene>
    <name evidence="1" type="ORF">GCM10009547_33650</name>
</gene>
<protein>
    <submittedName>
        <fullName evidence="1">Uncharacterized protein</fullName>
    </submittedName>
</protein>
<proteinExistence type="predicted"/>
<reference evidence="1 2" key="1">
    <citation type="journal article" date="2019" name="Int. J. Syst. Evol. Microbiol.">
        <title>The Global Catalogue of Microorganisms (GCM) 10K type strain sequencing project: providing services to taxonomists for standard genome sequencing and annotation.</title>
        <authorList>
            <consortium name="The Broad Institute Genomics Platform"/>
            <consortium name="The Broad Institute Genome Sequencing Center for Infectious Disease"/>
            <person name="Wu L."/>
            <person name="Ma J."/>
        </authorList>
    </citation>
    <scope>NUCLEOTIDE SEQUENCE [LARGE SCALE GENOMIC DNA]</scope>
    <source>
        <strain evidence="1 2">JCM 10671</strain>
    </source>
</reference>
<organism evidence="1 2">
    <name type="scientific">Sporichthya brevicatena</name>
    <dbReference type="NCBI Taxonomy" id="171442"/>
    <lineage>
        <taxon>Bacteria</taxon>
        <taxon>Bacillati</taxon>
        <taxon>Actinomycetota</taxon>
        <taxon>Actinomycetes</taxon>
        <taxon>Sporichthyales</taxon>
        <taxon>Sporichthyaceae</taxon>
        <taxon>Sporichthya</taxon>
    </lineage>
</organism>
<accession>A0ABN1H2S0</accession>
<dbReference type="RefSeq" id="WP_344606843.1">
    <property type="nucleotide sequence ID" value="NZ_BAAAHE010000029.1"/>
</dbReference>
<evidence type="ECO:0000313" key="2">
    <source>
        <dbReference type="Proteomes" id="UP001500957"/>
    </source>
</evidence>
<evidence type="ECO:0000313" key="1">
    <source>
        <dbReference type="EMBL" id="GAA0627385.1"/>
    </source>
</evidence>
<dbReference type="EMBL" id="BAAAHE010000029">
    <property type="protein sequence ID" value="GAA0627385.1"/>
    <property type="molecule type" value="Genomic_DNA"/>
</dbReference>
<dbReference type="Proteomes" id="UP001500957">
    <property type="component" value="Unassembled WGS sequence"/>
</dbReference>
<keyword evidence="2" id="KW-1185">Reference proteome</keyword>
<sequence>MSGVQSWFVYPVENGVELVVDSTDGDVYDAALAAFVAEFTDYNIAAEYSINGGEVLHFVPAPVDADVDAPAPKSPAESNGSTWG</sequence>
<name>A0ABN1H2S0_9ACTN</name>